<dbReference type="Proteomes" id="UP001055879">
    <property type="component" value="Linkage Group LG16"/>
</dbReference>
<name>A0ACB8XMY3_ARCLA</name>
<gene>
    <name evidence="1" type="ORF">L6452_40175</name>
</gene>
<sequence>MEEKHTVIAEVTVKEDAFNQRRVRLRKDKAIALESKEDTKNQADMEGKNIKRKEHVNEVKEETEEKRKTNISQSSGSNNKHPKSANL</sequence>
<reference evidence="2" key="1">
    <citation type="journal article" date="2022" name="Mol. Ecol. Resour.">
        <title>The genomes of chicory, endive, great burdock and yacon provide insights into Asteraceae palaeo-polyploidization history and plant inulin production.</title>
        <authorList>
            <person name="Fan W."/>
            <person name="Wang S."/>
            <person name="Wang H."/>
            <person name="Wang A."/>
            <person name="Jiang F."/>
            <person name="Liu H."/>
            <person name="Zhao H."/>
            <person name="Xu D."/>
            <person name="Zhang Y."/>
        </authorList>
    </citation>
    <scope>NUCLEOTIDE SEQUENCE [LARGE SCALE GENOMIC DNA]</scope>
    <source>
        <strain evidence="2">cv. Niubang</strain>
    </source>
</reference>
<evidence type="ECO:0000313" key="2">
    <source>
        <dbReference type="Proteomes" id="UP001055879"/>
    </source>
</evidence>
<reference evidence="1 2" key="2">
    <citation type="journal article" date="2022" name="Mol. Ecol. Resour.">
        <title>The genomes of chicory, endive, great burdock and yacon provide insights into Asteraceae paleo-polyploidization history and plant inulin production.</title>
        <authorList>
            <person name="Fan W."/>
            <person name="Wang S."/>
            <person name="Wang H."/>
            <person name="Wang A."/>
            <person name="Jiang F."/>
            <person name="Liu H."/>
            <person name="Zhao H."/>
            <person name="Xu D."/>
            <person name="Zhang Y."/>
        </authorList>
    </citation>
    <scope>NUCLEOTIDE SEQUENCE [LARGE SCALE GENOMIC DNA]</scope>
    <source>
        <strain evidence="2">cv. Niubang</strain>
    </source>
</reference>
<comment type="caution">
    <text evidence="1">The sequence shown here is derived from an EMBL/GenBank/DDBJ whole genome shotgun (WGS) entry which is preliminary data.</text>
</comment>
<accession>A0ACB8XMY3</accession>
<keyword evidence="2" id="KW-1185">Reference proteome</keyword>
<protein>
    <submittedName>
        <fullName evidence="1">Uncharacterized protein</fullName>
    </submittedName>
</protein>
<dbReference type="EMBL" id="CM042062">
    <property type="protein sequence ID" value="KAI3668958.1"/>
    <property type="molecule type" value="Genomic_DNA"/>
</dbReference>
<organism evidence="1 2">
    <name type="scientific">Arctium lappa</name>
    <name type="common">Greater burdock</name>
    <name type="synonym">Lappa major</name>
    <dbReference type="NCBI Taxonomy" id="4217"/>
    <lineage>
        <taxon>Eukaryota</taxon>
        <taxon>Viridiplantae</taxon>
        <taxon>Streptophyta</taxon>
        <taxon>Embryophyta</taxon>
        <taxon>Tracheophyta</taxon>
        <taxon>Spermatophyta</taxon>
        <taxon>Magnoliopsida</taxon>
        <taxon>eudicotyledons</taxon>
        <taxon>Gunneridae</taxon>
        <taxon>Pentapetalae</taxon>
        <taxon>asterids</taxon>
        <taxon>campanulids</taxon>
        <taxon>Asterales</taxon>
        <taxon>Asteraceae</taxon>
        <taxon>Carduoideae</taxon>
        <taxon>Cardueae</taxon>
        <taxon>Arctiinae</taxon>
        <taxon>Arctium</taxon>
    </lineage>
</organism>
<proteinExistence type="predicted"/>
<evidence type="ECO:0000313" key="1">
    <source>
        <dbReference type="EMBL" id="KAI3668958.1"/>
    </source>
</evidence>